<evidence type="ECO:0000256" key="2">
    <source>
        <dbReference type="ARBA" id="ARBA00006671"/>
    </source>
</evidence>
<comment type="subcellular location">
    <subcellularLocation>
        <location evidence="1">Fimbrium</location>
    </subcellularLocation>
</comment>
<keyword evidence="4" id="KW-0281">Fimbrium</keyword>
<reference evidence="7 8" key="1">
    <citation type="submission" date="2018-07" db="EMBL/GenBank/DDBJ databases">
        <title>Dyella monticola sp. nov. and Dyella psychrodurans sp. nov. isolated from monsoon evergreen broad-leaved forest soil of Dinghu Mountain, China.</title>
        <authorList>
            <person name="Gao Z."/>
            <person name="Qiu L."/>
        </authorList>
    </citation>
    <scope>NUCLEOTIDE SEQUENCE [LARGE SCALE GENOMIC DNA]</scope>
    <source>
        <strain evidence="7 8">4MSK11</strain>
    </source>
</reference>
<dbReference type="EMBL" id="QRBF01000003">
    <property type="protein sequence ID" value="RDS84177.1"/>
    <property type="molecule type" value="Genomic_DNA"/>
</dbReference>
<sequence>MHEMRHPYVFPHTRLGHRRRAIALLAGLMTLVSGAALAQTGNATINVTGVIGGGACAISTNPVDLGAHDASEFTGVGTSPPSGWVDFPITSEGCSADIVTIHMGFNGNADTTNSGLFAIATGGASGIGIQLQTQDGTATVVPNSTTNLLNWSPVAAGSTYPMRARYVQTLSTVTPGAADSVVTVMLSYN</sequence>
<comment type="caution">
    <text evidence="7">The sequence shown here is derived from an EMBL/GenBank/DDBJ whole genome shotgun (WGS) entry which is preliminary data.</text>
</comment>
<comment type="similarity">
    <text evidence="2">Belongs to the fimbrial protein family.</text>
</comment>
<proteinExistence type="inferred from homology"/>
<evidence type="ECO:0000313" key="8">
    <source>
        <dbReference type="Proteomes" id="UP000255334"/>
    </source>
</evidence>
<feature type="chain" id="PRO_5016894274" evidence="5">
    <location>
        <begin position="39"/>
        <end position="189"/>
    </location>
</feature>
<evidence type="ECO:0000256" key="5">
    <source>
        <dbReference type="SAM" id="SignalP"/>
    </source>
</evidence>
<dbReference type="InterPro" id="IPR036937">
    <property type="entry name" value="Adhesion_dom_fimbrial_sf"/>
</dbReference>
<evidence type="ECO:0000256" key="4">
    <source>
        <dbReference type="ARBA" id="ARBA00023263"/>
    </source>
</evidence>
<dbReference type="InterPro" id="IPR000259">
    <property type="entry name" value="Adhesion_dom_fimbrial"/>
</dbReference>
<feature type="signal peptide" evidence="5">
    <location>
        <begin position="1"/>
        <end position="38"/>
    </location>
</feature>
<dbReference type="GO" id="GO:0043709">
    <property type="term" value="P:cell adhesion involved in single-species biofilm formation"/>
    <property type="evidence" value="ECO:0007669"/>
    <property type="project" value="TreeGrafter"/>
</dbReference>
<dbReference type="PANTHER" id="PTHR33420:SF3">
    <property type="entry name" value="FIMBRIAL SUBUNIT ELFA"/>
    <property type="match status" value="1"/>
</dbReference>
<dbReference type="PANTHER" id="PTHR33420">
    <property type="entry name" value="FIMBRIAL SUBUNIT ELFA-RELATED"/>
    <property type="match status" value="1"/>
</dbReference>
<evidence type="ECO:0000259" key="6">
    <source>
        <dbReference type="Pfam" id="PF00419"/>
    </source>
</evidence>
<evidence type="ECO:0000313" key="7">
    <source>
        <dbReference type="EMBL" id="RDS84177.1"/>
    </source>
</evidence>
<dbReference type="Gene3D" id="2.60.40.1090">
    <property type="entry name" value="Fimbrial-type adhesion domain"/>
    <property type="match status" value="1"/>
</dbReference>
<dbReference type="AlphaFoldDB" id="A0A370X7D1"/>
<dbReference type="SUPFAM" id="SSF49401">
    <property type="entry name" value="Bacterial adhesins"/>
    <property type="match status" value="1"/>
</dbReference>
<dbReference type="InterPro" id="IPR008966">
    <property type="entry name" value="Adhesion_dom_sf"/>
</dbReference>
<feature type="domain" description="Fimbrial-type adhesion" evidence="6">
    <location>
        <begin position="46"/>
        <end position="188"/>
    </location>
</feature>
<keyword evidence="3 5" id="KW-0732">Signal</keyword>
<dbReference type="Proteomes" id="UP000255334">
    <property type="component" value="Unassembled WGS sequence"/>
</dbReference>
<dbReference type="InterPro" id="IPR050263">
    <property type="entry name" value="Bact_Fimbrial_Adh_Pro"/>
</dbReference>
<evidence type="ECO:0000256" key="3">
    <source>
        <dbReference type="ARBA" id="ARBA00022729"/>
    </source>
</evidence>
<name>A0A370X7D1_9GAMM</name>
<accession>A0A370X7D1</accession>
<gene>
    <name evidence="7" type="ORF">DWU99_10525</name>
</gene>
<dbReference type="Pfam" id="PF00419">
    <property type="entry name" value="Fimbrial"/>
    <property type="match status" value="1"/>
</dbReference>
<protein>
    <submittedName>
        <fullName evidence="7">Type 1 fimbrial protein</fullName>
    </submittedName>
</protein>
<organism evidence="7 8">
    <name type="scientific">Dyella psychrodurans</name>
    <dbReference type="NCBI Taxonomy" id="1927960"/>
    <lineage>
        <taxon>Bacteria</taxon>
        <taxon>Pseudomonadati</taxon>
        <taxon>Pseudomonadota</taxon>
        <taxon>Gammaproteobacteria</taxon>
        <taxon>Lysobacterales</taxon>
        <taxon>Rhodanobacteraceae</taxon>
        <taxon>Dyella</taxon>
    </lineage>
</organism>
<dbReference type="GO" id="GO:0009289">
    <property type="term" value="C:pilus"/>
    <property type="evidence" value="ECO:0007669"/>
    <property type="project" value="UniProtKB-SubCell"/>
</dbReference>
<keyword evidence="8" id="KW-1185">Reference proteome</keyword>
<evidence type="ECO:0000256" key="1">
    <source>
        <dbReference type="ARBA" id="ARBA00004561"/>
    </source>
</evidence>